<evidence type="ECO:0000256" key="4">
    <source>
        <dbReference type="ARBA" id="ARBA00022679"/>
    </source>
</evidence>
<dbReference type="EC" id="2.1.2.3" evidence="10"/>
<evidence type="ECO:0000313" key="13">
    <source>
        <dbReference type="Proteomes" id="UP000198833"/>
    </source>
</evidence>
<dbReference type="SUPFAM" id="SSF52335">
    <property type="entry name" value="Methylglyoxal synthase-like"/>
    <property type="match status" value="1"/>
</dbReference>
<dbReference type="NCBIfam" id="NF002049">
    <property type="entry name" value="PRK00881.1"/>
    <property type="match status" value="1"/>
</dbReference>
<dbReference type="InterPro" id="IPR036914">
    <property type="entry name" value="MGS-like_dom_sf"/>
</dbReference>
<dbReference type="CDD" id="cd01421">
    <property type="entry name" value="IMPCH"/>
    <property type="match status" value="1"/>
</dbReference>
<name>A0A1H8ZRT6_9LACT</name>
<comment type="pathway">
    <text evidence="1 10">Purine metabolism; IMP biosynthesis via de novo pathway; IMP from 5-formamido-1-(5-phospho-D-ribosyl)imidazole-4-carboxamide: step 1/1.</text>
</comment>
<evidence type="ECO:0000256" key="6">
    <source>
        <dbReference type="ARBA" id="ARBA00022801"/>
    </source>
</evidence>
<evidence type="ECO:0000256" key="3">
    <source>
        <dbReference type="ARBA" id="ARBA00007667"/>
    </source>
</evidence>
<dbReference type="STRING" id="89093.SAMN04488558_101318"/>
<keyword evidence="13" id="KW-1185">Reference proteome</keyword>
<dbReference type="OrthoDB" id="9802065at2"/>
<organism evidence="12 13">
    <name type="scientific">Ignavigranum ruoffiae</name>
    <dbReference type="NCBI Taxonomy" id="89093"/>
    <lineage>
        <taxon>Bacteria</taxon>
        <taxon>Bacillati</taxon>
        <taxon>Bacillota</taxon>
        <taxon>Bacilli</taxon>
        <taxon>Lactobacillales</taxon>
        <taxon>Aerococcaceae</taxon>
        <taxon>Ignavigranum</taxon>
    </lineage>
</organism>
<evidence type="ECO:0000256" key="9">
    <source>
        <dbReference type="ARBA" id="ARBA00050687"/>
    </source>
</evidence>
<dbReference type="FunFam" id="3.40.140.20:FF:000002">
    <property type="entry name" value="Bifunctional purine biosynthesis protein PurH"/>
    <property type="match status" value="1"/>
</dbReference>
<dbReference type="GO" id="GO:0004643">
    <property type="term" value="F:phosphoribosylaminoimidazolecarboxamide formyltransferase activity"/>
    <property type="evidence" value="ECO:0007669"/>
    <property type="project" value="UniProtKB-UniRule"/>
</dbReference>
<dbReference type="FunFam" id="3.40.50.1380:FF:000001">
    <property type="entry name" value="Bifunctional purine biosynthesis protein PurH"/>
    <property type="match status" value="1"/>
</dbReference>
<dbReference type="PIRSF" id="PIRSF000414">
    <property type="entry name" value="AICARFT_IMPCHas"/>
    <property type="match status" value="1"/>
</dbReference>
<dbReference type="SUPFAM" id="SSF53927">
    <property type="entry name" value="Cytidine deaminase-like"/>
    <property type="match status" value="1"/>
</dbReference>
<dbReference type="InterPro" id="IPR011607">
    <property type="entry name" value="MGS-like_dom"/>
</dbReference>
<proteinExistence type="inferred from homology"/>
<dbReference type="InterPro" id="IPR024051">
    <property type="entry name" value="AICAR_Tfase_dup_dom_sf"/>
</dbReference>
<evidence type="ECO:0000256" key="8">
    <source>
        <dbReference type="ARBA" id="ARBA00050488"/>
    </source>
</evidence>
<evidence type="ECO:0000313" key="12">
    <source>
        <dbReference type="EMBL" id="SEP67209.1"/>
    </source>
</evidence>
<dbReference type="Proteomes" id="UP000198833">
    <property type="component" value="Unassembled WGS sequence"/>
</dbReference>
<evidence type="ECO:0000256" key="7">
    <source>
        <dbReference type="ARBA" id="ARBA00023268"/>
    </source>
</evidence>
<sequence length="530" mass="58358">MKKYALLSVSDKAGIVELAQSLSQHGIQLLSTGGTFKVLEEAGLNVEAVEEYTGFPEMMDGRVKTLHPKVHGGLLHLRDKSDHLAACEKFEIAAIDYLVVNLYPFKETIHKENVILSEAIENIDIGGPSMLRSAAKNYQSVTVVTDPRDYPYLIQELDREGNTSLAFRAYLARKVFQLTAHYDAMISEYLTSAHQDLSFPEPHQWNYLTLTYDQATPLRYGENSHQAATFYRAINPPAFSLAAAQQLQGKQLSYNNLRDADAAIRIAREFDQPCAVAVKHMNPCGVALGADIEQAFANCYQADPVSIFGGILVLNRPVEADLAQKLQEIFLEIIIAPEFSSEALAILETKKNLRLLNLDFSAKSSFYQTEYTSIIGGLLGQATDASDELPDSIQSNLPTQWTVMTQRQPDLVELQAMNFAMKVCKHVKSNAIVVSNGEMTLGIGAGQMNRVGAAEIALKAASSKLSQVKQPLVLASDAFFPFADTVELALKYGVSAIIQPGGSIRDQDSVELADQHQLTMVKTGMRHFKH</sequence>
<feature type="domain" description="MGS-like" evidence="11">
    <location>
        <begin position="1"/>
        <end position="145"/>
    </location>
</feature>
<dbReference type="InterPro" id="IPR016193">
    <property type="entry name" value="Cytidine_deaminase-like"/>
</dbReference>
<dbReference type="GO" id="GO:0006189">
    <property type="term" value="P:'de novo' IMP biosynthetic process"/>
    <property type="evidence" value="ECO:0007669"/>
    <property type="project" value="UniProtKB-UniRule"/>
</dbReference>
<dbReference type="GO" id="GO:0005829">
    <property type="term" value="C:cytosol"/>
    <property type="evidence" value="ECO:0007669"/>
    <property type="project" value="TreeGrafter"/>
</dbReference>
<comment type="similarity">
    <text evidence="3 10">Belongs to the PurH family.</text>
</comment>
<dbReference type="Pfam" id="PF01808">
    <property type="entry name" value="AICARFT_IMPCHas"/>
    <property type="match status" value="1"/>
</dbReference>
<dbReference type="HAMAP" id="MF_00139">
    <property type="entry name" value="PurH"/>
    <property type="match status" value="1"/>
</dbReference>
<comment type="catalytic activity">
    <reaction evidence="9 10">
        <text>IMP + H2O = 5-formamido-1-(5-phospho-D-ribosyl)imidazole-4-carboxamide</text>
        <dbReference type="Rhea" id="RHEA:18445"/>
        <dbReference type="ChEBI" id="CHEBI:15377"/>
        <dbReference type="ChEBI" id="CHEBI:58053"/>
        <dbReference type="ChEBI" id="CHEBI:58467"/>
        <dbReference type="EC" id="3.5.4.10"/>
    </reaction>
</comment>
<comment type="domain">
    <text evidence="10">The IMP cyclohydrolase activity resides in the N-terminal region.</text>
</comment>
<dbReference type="PANTHER" id="PTHR11692:SF0">
    <property type="entry name" value="BIFUNCTIONAL PURINE BIOSYNTHESIS PROTEIN ATIC"/>
    <property type="match status" value="1"/>
</dbReference>
<dbReference type="NCBIfam" id="TIGR00355">
    <property type="entry name" value="purH"/>
    <property type="match status" value="1"/>
</dbReference>
<dbReference type="RefSeq" id="WP_092570083.1">
    <property type="nucleotide sequence ID" value="NZ_CALUDV010000002.1"/>
</dbReference>
<gene>
    <name evidence="10" type="primary">purH</name>
    <name evidence="12" type="ORF">SAMN04488558_101318</name>
</gene>
<keyword evidence="4 10" id="KW-0808">Transferase</keyword>
<dbReference type="AlphaFoldDB" id="A0A1H8ZRT6"/>
<evidence type="ECO:0000259" key="11">
    <source>
        <dbReference type="PROSITE" id="PS51855"/>
    </source>
</evidence>
<keyword evidence="5 10" id="KW-0658">Purine biosynthesis</keyword>
<dbReference type="FunFam" id="3.40.140.20:FF:000001">
    <property type="entry name" value="Bifunctional purine biosynthesis protein PurH"/>
    <property type="match status" value="1"/>
</dbReference>
<dbReference type="Gene3D" id="3.40.50.1380">
    <property type="entry name" value="Methylglyoxal synthase-like domain"/>
    <property type="match status" value="1"/>
</dbReference>
<dbReference type="SMART" id="SM00798">
    <property type="entry name" value="AICARFT_IMPCHas"/>
    <property type="match status" value="1"/>
</dbReference>
<evidence type="ECO:0000256" key="1">
    <source>
        <dbReference type="ARBA" id="ARBA00004844"/>
    </source>
</evidence>
<dbReference type="InterPro" id="IPR002695">
    <property type="entry name" value="PurH-like"/>
</dbReference>
<evidence type="ECO:0000256" key="10">
    <source>
        <dbReference type="HAMAP-Rule" id="MF_00139"/>
    </source>
</evidence>
<dbReference type="EC" id="3.5.4.10" evidence="10"/>
<dbReference type="EMBL" id="FOEN01000001">
    <property type="protein sequence ID" value="SEP67209.1"/>
    <property type="molecule type" value="Genomic_DNA"/>
</dbReference>
<reference evidence="12 13" key="1">
    <citation type="submission" date="2016-10" db="EMBL/GenBank/DDBJ databases">
        <authorList>
            <person name="de Groot N.N."/>
        </authorList>
    </citation>
    <scope>NUCLEOTIDE SEQUENCE [LARGE SCALE GENOMIC DNA]</scope>
    <source>
        <strain evidence="12 13">DSM 15695</strain>
    </source>
</reference>
<dbReference type="GO" id="GO:0003937">
    <property type="term" value="F:IMP cyclohydrolase activity"/>
    <property type="evidence" value="ECO:0007669"/>
    <property type="project" value="UniProtKB-UniRule"/>
</dbReference>
<evidence type="ECO:0000256" key="2">
    <source>
        <dbReference type="ARBA" id="ARBA00004954"/>
    </source>
</evidence>
<accession>A0A1H8ZRT6</accession>
<comment type="pathway">
    <text evidence="2 10">Purine metabolism; IMP biosynthesis via de novo pathway; 5-formamido-1-(5-phospho-D-ribosyl)imidazole-4-carboxamide from 5-amino-1-(5-phospho-D-ribosyl)imidazole-4-carboxamide (10-formyl THF route): step 1/1.</text>
</comment>
<evidence type="ECO:0000256" key="5">
    <source>
        <dbReference type="ARBA" id="ARBA00022755"/>
    </source>
</evidence>
<keyword evidence="7 10" id="KW-0511">Multifunctional enzyme</keyword>
<dbReference type="SMART" id="SM00851">
    <property type="entry name" value="MGS"/>
    <property type="match status" value="1"/>
</dbReference>
<protein>
    <recommendedName>
        <fullName evidence="10">Bifunctional purine biosynthesis protein PurH</fullName>
    </recommendedName>
    <domain>
        <recommendedName>
            <fullName evidence="10">Phosphoribosylaminoimidazolecarboxamide formyltransferase</fullName>
            <ecNumber evidence="10">2.1.2.3</ecNumber>
        </recommendedName>
        <alternativeName>
            <fullName evidence="10">AICAR transformylase</fullName>
        </alternativeName>
    </domain>
    <domain>
        <recommendedName>
            <fullName evidence="10">IMP cyclohydrolase</fullName>
            <ecNumber evidence="10">3.5.4.10</ecNumber>
        </recommendedName>
        <alternativeName>
            <fullName evidence="10">ATIC</fullName>
        </alternativeName>
        <alternativeName>
            <fullName evidence="10">IMP synthase</fullName>
        </alternativeName>
        <alternativeName>
            <fullName evidence="10">Inosinicase</fullName>
        </alternativeName>
    </domain>
</protein>
<dbReference type="PANTHER" id="PTHR11692">
    <property type="entry name" value="BIFUNCTIONAL PURINE BIOSYNTHESIS PROTEIN PURH"/>
    <property type="match status" value="1"/>
</dbReference>
<comment type="catalytic activity">
    <reaction evidence="8 10">
        <text>(6R)-10-formyltetrahydrofolate + 5-amino-1-(5-phospho-beta-D-ribosyl)imidazole-4-carboxamide = 5-formamido-1-(5-phospho-D-ribosyl)imidazole-4-carboxamide + (6S)-5,6,7,8-tetrahydrofolate</text>
        <dbReference type="Rhea" id="RHEA:22192"/>
        <dbReference type="ChEBI" id="CHEBI:57453"/>
        <dbReference type="ChEBI" id="CHEBI:58467"/>
        <dbReference type="ChEBI" id="CHEBI:58475"/>
        <dbReference type="ChEBI" id="CHEBI:195366"/>
        <dbReference type="EC" id="2.1.2.3"/>
    </reaction>
</comment>
<dbReference type="UniPathway" id="UPA00074">
    <property type="reaction ID" value="UER00133"/>
</dbReference>
<dbReference type="Gene3D" id="3.40.140.20">
    <property type="match status" value="2"/>
</dbReference>
<keyword evidence="6 10" id="KW-0378">Hydrolase</keyword>
<dbReference type="Pfam" id="PF02142">
    <property type="entry name" value="MGS"/>
    <property type="match status" value="1"/>
</dbReference>
<dbReference type="PROSITE" id="PS51855">
    <property type="entry name" value="MGS"/>
    <property type="match status" value="1"/>
</dbReference>